<dbReference type="KEGG" id="psyt:DSAG12_02173"/>
<organism evidence="7 8">
    <name type="scientific">Promethearchaeum syntrophicum</name>
    <dbReference type="NCBI Taxonomy" id="2594042"/>
    <lineage>
        <taxon>Archaea</taxon>
        <taxon>Promethearchaeati</taxon>
        <taxon>Promethearchaeota</taxon>
        <taxon>Promethearchaeia</taxon>
        <taxon>Promethearchaeales</taxon>
        <taxon>Promethearchaeaceae</taxon>
        <taxon>Promethearchaeum</taxon>
    </lineage>
</organism>
<feature type="domain" description="Yeast cell wall synthesis Kre9/Knh1-like N-terminal" evidence="5">
    <location>
        <begin position="215"/>
        <end position="304"/>
    </location>
</feature>
<keyword evidence="3" id="KW-0732">Signal</keyword>
<evidence type="ECO:0000259" key="6">
    <source>
        <dbReference type="Pfam" id="PF24517"/>
    </source>
</evidence>
<dbReference type="OrthoDB" id="21342at2157"/>
<dbReference type="NCBIfam" id="NF033679">
    <property type="entry name" value="DNRLRE_dom"/>
    <property type="match status" value="1"/>
</dbReference>
<dbReference type="Proteomes" id="UP000321408">
    <property type="component" value="Chromosome"/>
</dbReference>
<dbReference type="InterPro" id="IPR055372">
    <property type="entry name" value="CBM96"/>
</dbReference>
<evidence type="ECO:0000313" key="7">
    <source>
        <dbReference type="EMBL" id="QEE16343.1"/>
    </source>
</evidence>
<evidence type="ECO:0000256" key="2">
    <source>
        <dbReference type="ARBA" id="ARBA00022525"/>
    </source>
</evidence>
<feature type="transmembrane region" description="Helical" evidence="4">
    <location>
        <begin position="417"/>
        <end position="437"/>
    </location>
</feature>
<comment type="subcellular location">
    <subcellularLocation>
        <location evidence="1">Secreted</location>
    </subcellularLocation>
</comment>
<name>A0A5B9DB13_9ARCH</name>
<protein>
    <submittedName>
        <fullName evidence="7">DNRLRE domain-containing protein</fullName>
    </submittedName>
</protein>
<evidence type="ECO:0000313" key="8">
    <source>
        <dbReference type="Proteomes" id="UP000321408"/>
    </source>
</evidence>
<keyword evidence="8" id="KW-1185">Reference proteome</keyword>
<dbReference type="AlphaFoldDB" id="A0A5B9DB13"/>
<reference evidence="7 8" key="2">
    <citation type="journal article" date="2024" name="Int. J. Syst. Evol. Microbiol.">
        <title>Promethearchaeum syntrophicum gen. nov., sp. nov., an anaerobic, obligately syntrophic archaeon, the first isolate of the lineage 'Asgard' archaea, and proposal of the new archaeal phylum Promethearchaeota phyl. nov. and kingdom Promethearchaeati regn. nov.</title>
        <authorList>
            <person name="Imachi H."/>
            <person name="Nobu M.K."/>
            <person name="Kato S."/>
            <person name="Takaki Y."/>
            <person name="Miyazaki M."/>
            <person name="Miyata M."/>
            <person name="Ogawara M."/>
            <person name="Saito Y."/>
            <person name="Sakai S."/>
            <person name="Tahara Y.O."/>
            <person name="Takano Y."/>
            <person name="Tasumi E."/>
            <person name="Uematsu K."/>
            <person name="Yoshimura T."/>
            <person name="Itoh T."/>
            <person name="Ohkuma M."/>
            <person name="Takai K."/>
        </authorList>
    </citation>
    <scope>NUCLEOTIDE SEQUENCE [LARGE SCALE GENOMIC DNA]</scope>
    <source>
        <strain evidence="7 8">MK-D1</strain>
    </source>
</reference>
<evidence type="ECO:0000256" key="4">
    <source>
        <dbReference type="SAM" id="Phobius"/>
    </source>
</evidence>
<dbReference type="GeneID" id="41330161"/>
<dbReference type="RefSeq" id="WP_147663226.1">
    <property type="nucleotide sequence ID" value="NZ_CP042905.2"/>
</dbReference>
<dbReference type="Pfam" id="PF24517">
    <property type="entry name" value="CBM96"/>
    <property type="match status" value="1"/>
</dbReference>
<dbReference type="InterPro" id="IPR018466">
    <property type="entry name" value="Kre9/Knh1-like_N"/>
</dbReference>
<evidence type="ECO:0000256" key="3">
    <source>
        <dbReference type="ARBA" id="ARBA00022729"/>
    </source>
</evidence>
<dbReference type="Pfam" id="PF10342">
    <property type="entry name" value="Kre9_KNH"/>
    <property type="match status" value="1"/>
</dbReference>
<evidence type="ECO:0000256" key="1">
    <source>
        <dbReference type="ARBA" id="ARBA00004613"/>
    </source>
</evidence>
<feature type="domain" description="Carbohydrate-binding module family 96" evidence="6">
    <location>
        <begin position="56"/>
        <end position="191"/>
    </location>
</feature>
<sequence length="446" mass="50896">MKSKNRILIGFILLLFTPISENFAEPTPLCDTRGSWHTSDIEQPPSGAIERNTTIKTVAEQDTYIDADYPSSNYGGQDWFYVGDNNRSIALLSFNFTDKPAEYLRAEIALDFWSVGETTEVEIFNTSSWEESSVTWNTKPSFGNKIATFTLTGDGIININVTDYIEGDQLFLAVCCDLGSFDTIIIYSREYEYGENNLPYLIWTYLEDASFSILSPSSFSIWVSGEDYTISWNTIGNIEKVKIALYDEGLYLEELHGYSGYEENSGSFIWTIYSFDDYRGDRYRIKLTDYEDPNVYSYSNYFKINHNGDDPSITLLSPNISSQFEVGENLIRIETTGYIETVGIYLYKDSVYVETIANWHLTYNNDYTQEEYGWAGTWTITEEDVYDGDDYQVLVLDTDDDAIYDISPKFEISTKSIAGPPLFMIGIISLIGISLILHKNLRIRSS</sequence>
<evidence type="ECO:0000259" key="5">
    <source>
        <dbReference type="Pfam" id="PF10342"/>
    </source>
</evidence>
<keyword evidence="4" id="KW-0812">Transmembrane</keyword>
<reference evidence="7 8" key="1">
    <citation type="journal article" date="2020" name="Nature">
        <title>Isolation of an archaeon at the prokaryote-eukaryote interface.</title>
        <authorList>
            <person name="Imachi H."/>
            <person name="Nobu M.K."/>
            <person name="Nakahara N."/>
            <person name="Morono Y."/>
            <person name="Ogawara M."/>
            <person name="Takaki Y."/>
            <person name="Takano Y."/>
            <person name="Uematsu K."/>
            <person name="Ikuta T."/>
            <person name="Ito M."/>
            <person name="Matsui Y."/>
            <person name="Miyazaki M."/>
            <person name="Murata K."/>
            <person name="Saito Y."/>
            <person name="Sakai S."/>
            <person name="Song C."/>
            <person name="Tasumi E."/>
            <person name="Yamanaka Y."/>
            <person name="Yamaguchi T."/>
            <person name="Kamagata Y."/>
            <person name="Tamaki H."/>
            <person name="Takai K."/>
        </authorList>
    </citation>
    <scope>NUCLEOTIDE SEQUENCE [LARGE SCALE GENOMIC DNA]</scope>
    <source>
        <strain evidence="7 8">MK-D1</strain>
    </source>
</reference>
<gene>
    <name evidence="7" type="ORF">DSAG12_02173</name>
</gene>
<keyword evidence="4" id="KW-1133">Transmembrane helix</keyword>
<keyword evidence="4" id="KW-0472">Membrane</keyword>
<accession>A0A5B9DB13</accession>
<proteinExistence type="predicted"/>
<keyword evidence="2" id="KW-0964">Secreted</keyword>
<dbReference type="EMBL" id="CP042905">
    <property type="protein sequence ID" value="QEE16343.1"/>
    <property type="molecule type" value="Genomic_DNA"/>
</dbReference>
<dbReference type="GO" id="GO:0005576">
    <property type="term" value="C:extracellular region"/>
    <property type="evidence" value="ECO:0007669"/>
    <property type="project" value="UniProtKB-SubCell"/>
</dbReference>